<dbReference type="Proteomes" id="UP001177140">
    <property type="component" value="Unassembled WGS sequence"/>
</dbReference>
<reference evidence="7" key="1">
    <citation type="submission" date="2022-03" db="EMBL/GenBank/DDBJ databases">
        <title>A functionally conserved STORR gene fusion in Papaver species that diverged 16.8 million years ago.</title>
        <authorList>
            <person name="Catania T."/>
        </authorList>
    </citation>
    <scope>NUCLEOTIDE SEQUENCE</scope>
    <source>
        <strain evidence="7">S-191538</strain>
    </source>
</reference>
<dbReference type="PANTHER" id="PTHR31232">
    <property type="match status" value="1"/>
</dbReference>
<name>A0AA41VH76_PAPNU</name>
<dbReference type="InterPro" id="IPR010264">
    <property type="entry name" value="Self-incomp_S1"/>
</dbReference>
<evidence type="ECO:0000256" key="2">
    <source>
        <dbReference type="ARBA" id="ARBA00005581"/>
    </source>
</evidence>
<accession>A0AA41VH76</accession>
<evidence type="ECO:0000256" key="4">
    <source>
        <dbReference type="ARBA" id="ARBA00022525"/>
    </source>
</evidence>
<keyword evidence="3 6" id="KW-0713">Self-incompatibility</keyword>
<evidence type="ECO:0000256" key="5">
    <source>
        <dbReference type="ARBA" id="ARBA00022729"/>
    </source>
</evidence>
<dbReference type="AlphaFoldDB" id="A0AA41VH76"/>
<evidence type="ECO:0000256" key="6">
    <source>
        <dbReference type="RuleBase" id="RU367044"/>
    </source>
</evidence>
<protein>
    <recommendedName>
        <fullName evidence="6">S-protein homolog</fullName>
    </recommendedName>
</protein>
<dbReference type="EMBL" id="JAJJMA010221321">
    <property type="protein sequence ID" value="MCL7041216.1"/>
    <property type="molecule type" value="Genomic_DNA"/>
</dbReference>
<proteinExistence type="inferred from homology"/>
<evidence type="ECO:0000313" key="7">
    <source>
        <dbReference type="EMBL" id="MCL7041216.1"/>
    </source>
</evidence>
<keyword evidence="8" id="KW-1185">Reference proteome</keyword>
<dbReference type="Pfam" id="PF05938">
    <property type="entry name" value="Self-incomp_S1"/>
    <property type="match status" value="1"/>
</dbReference>
<feature type="chain" id="PRO_5041483038" description="S-protein homolog" evidence="6">
    <location>
        <begin position="24"/>
        <end position="146"/>
    </location>
</feature>
<sequence length="146" mass="17639">MGTTANLFLLLLFSVLVFRRSSALSATTTVHIQNDIESYEADLFYHCMSNDDDLGKRSLNQGQEWYWEFGAIKKTHFWCDFRWYDNGDYHWKSGTFTVYSRRSVEQRKFYDYVCGTDCKWSARRDGLYIYYVENRVWKKINEWHVE</sequence>
<dbReference type="GO" id="GO:0005576">
    <property type="term" value="C:extracellular region"/>
    <property type="evidence" value="ECO:0007669"/>
    <property type="project" value="UniProtKB-SubCell"/>
</dbReference>
<keyword evidence="5 6" id="KW-0732">Signal</keyword>
<evidence type="ECO:0000256" key="3">
    <source>
        <dbReference type="ARBA" id="ARBA00022471"/>
    </source>
</evidence>
<evidence type="ECO:0000313" key="8">
    <source>
        <dbReference type="Proteomes" id="UP001177140"/>
    </source>
</evidence>
<dbReference type="GO" id="GO:0060320">
    <property type="term" value="P:rejection of self pollen"/>
    <property type="evidence" value="ECO:0007669"/>
    <property type="project" value="UniProtKB-KW"/>
</dbReference>
<comment type="subcellular location">
    <subcellularLocation>
        <location evidence="1 6">Secreted</location>
    </subcellularLocation>
</comment>
<keyword evidence="4 6" id="KW-0964">Secreted</keyword>
<organism evidence="7 8">
    <name type="scientific">Papaver nudicaule</name>
    <name type="common">Iceland poppy</name>
    <dbReference type="NCBI Taxonomy" id="74823"/>
    <lineage>
        <taxon>Eukaryota</taxon>
        <taxon>Viridiplantae</taxon>
        <taxon>Streptophyta</taxon>
        <taxon>Embryophyta</taxon>
        <taxon>Tracheophyta</taxon>
        <taxon>Spermatophyta</taxon>
        <taxon>Magnoliopsida</taxon>
        <taxon>Ranunculales</taxon>
        <taxon>Papaveraceae</taxon>
        <taxon>Papaveroideae</taxon>
        <taxon>Papaver</taxon>
    </lineage>
</organism>
<dbReference type="PANTHER" id="PTHR31232:SF18">
    <property type="entry name" value="S-PROTEIN HOMOLOG"/>
    <property type="match status" value="1"/>
</dbReference>
<gene>
    <name evidence="7" type="ORF">MKW94_004939</name>
</gene>
<comment type="similarity">
    <text evidence="2 6">Belongs to the plant self-incompatibility (S1) protein family.</text>
</comment>
<evidence type="ECO:0000256" key="1">
    <source>
        <dbReference type="ARBA" id="ARBA00004613"/>
    </source>
</evidence>
<feature type="signal peptide" evidence="6">
    <location>
        <begin position="1"/>
        <end position="23"/>
    </location>
</feature>
<comment type="caution">
    <text evidence="7">The sequence shown here is derived from an EMBL/GenBank/DDBJ whole genome shotgun (WGS) entry which is preliminary data.</text>
</comment>